<dbReference type="Gene3D" id="3.30.565.10">
    <property type="entry name" value="Histidine kinase-like ATPase, C-terminal domain"/>
    <property type="match status" value="1"/>
</dbReference>
<dbReference type="FunFam" id="1.10.287.130:FF:000001">
    <property type="entry name" value="Two-component sensor histidine kinase"/>
    <property type="match status" value="1"/>
</dbReference>
<dbReference type="SMART" id="SM00387">
    <property type="entry name" value="HATPase_c"/>
    <property type="match status" value="1"/>
</dbReference>
<comment type="subcellular location">
    <subcellularLocation>
        <location evidence="2">Cell membrane</location>
        <topology evidence="2">Multi-pass membrane protein</topology>
    </subcellularLocation>
</comment>
<evidence type="ECO:0000256" key="7">
    <source>
        <dbReference type="ARBA" id="ARBA00022692"/>
    </source>
</evidence>
<comment type="catalytic activity">
    <reaction evidence="1">
        <text>ATP + protein L-histidine = ADP + protein N-phospho-L-histidine.</text>
        <dbReference type="EC" id="2.7.13.3"/>
    </reaction>
</comment>
<feature type="domain" description="HAMP" evidence="16">
    <location>
        <begin position="200"/>
        <end position="247"/>
    </location>
</feature>
<dbReference type="CDD" id="cd00082">
    <property type="entry name" value="HisKA"/>
    <property type="match status" value="1"/>
</dbReference>
<protein>
    <recommendedName>
        <fullName evidence="3">histidine kinase</fullName>
        <ecNumber evidence="3">2.7.13.3</ecNumber>
    </recommendedName>
</protein>
<dbReference type="Proteomes" id="UP000095350">
    <property type="component" value="Unassembled WGS sequence"/>
</dbReference>
<dbReference type="SMART" id="SM00304">
    <property type="entry name" value="HAMP"/>
    <property type="match status" value="1"/>
</dbReference>
<keyword evidence="9 17" id="KW-0418">Kinase</keyword>
<accession>A0A173VG79</accession>
<evidence type="ECO:0000256" key="14">
    <source>
        <dbReference type="SAM" id="Phobius"/>
    </source>
</evidence>
<sequence>MKRTLYPKLLGGYLIYGLICFIIISTFGYHITFNFLERRDASTLYRESALISSNYAENYFKRSTTLEEMKTQLSTLSTYLSSEIWIIDKQGQILLNTASATSPVENAEPEVIPDFDVTDFGSKYYRTGNFYGHFDTETLSVFSPITVNYKVRGYVIIHKPVSSIVNLSNQLTNLSYQTFALLFLAAFVVLALFTWIVYIPIRKIAQGANEYASGNFEAKIDVHSNDEIGYLAASLNYMANELNTLEEDQRKFVSNVSHDFRSPLTSIKGYVEAMLDGTIPVEMQDKYLNIILFETERLNKLTKSLLELNKFGSHGVMLDITSFDINHTIRMTVQTFEGTCMEKHISFNLILSGETLFVSADFSKIQQVLYNLIDNALKFSLANSAITIETTEKNEKVFVSVKDTGIGIPKDSIKKIWDRFYKTDLSRGKDKKGTGLGLSIVKEIIQAHGENINCISTEGVGTEFIFTLPLAKEQKEHA</sequence>
<keyword evidence="12" id="KW-0902">Two-component regulatory system</keyword>
<dbReference type="OrthoDB" id="9813151at2"/>
<dbReference type="SUPFAM" id="SSF55874">
    <property type="entry name" value="ATPase domain of HSP90 chaperone/DNA topoisomerase II/histidine kinase"/>
    <property type="match status" value="1"/>
</dbReference>
<dbReference type="GO" id="GO:0005524">
    <property type="term" value="F:ATP binding"/>
    <property type="evidence" value="ECO:0007669"/>
    <property type="project" value="UniProtKB-KW"/>
</dbReference>
<evidence type="ECO:0000259" key="15">
    <source>
        <dbReference type="PROSITE" id="PS50109"/>
    </source>
</evidence>
<dbReference type="InterPro" id="IPR005467">
    <property type="entry name" value="His_kinase_dom"/>
</dbReference>
<evidence type="ECO:0000256" key="2">
    <source>
        <dbReference type="ARBA" id="ARBA00004651"/>
    </source>
</evidence>
<keyword evidence="4" id="KW-1003">Cell membrane</keyword>
<dbReference type="PANTHER" id="PTHR45528:SF1">
    <property type="entry name" value="SENSOR HISTIDINE KINASE CPXA"/>
    <property type="match status" value="1"/>
</dbReference>
<organism evidence="17 18">
    <name type="scientific">Roseburia intestinalis</name>
    <dbReference type="NCBI Taxonomy" id="166486"/>
    <lineage>
        <taxon>Bacteria</taxon>
        <taxon>Bacillati</taxon>
        <taxon>Bacillota</taxon>
        <taxon>Clostridia</taxon>
        <taxon>Lachnospirales</taxon>
        <taxon>Lachnospiraceae</taxon>
        <taxon>Roseburia</taxon>
    </lineage>
</organism>
<evidence type="ECO:0000256" key="4">
    <source>
        <dbReference type="ARBA" id="ARBA00022475"/>
    </source>
</evidence>
<dbReference type="InterPro" id="IPR050398">
    <property type="entry name" value="HssS/ArlS-like"/>
</dbReference>
<evidence type="ECO:0000256" key="9">
    <source>
        <dbReference type="ARBA" id="ARBA00022777"/>
    </source>
</evidence>
<dbReference type="InterPro" id="IPR003660">
    <property type="entry name" value="HAMP_dom"/>
</dbReference>
<dbReference type="Pfam" id="PF02518">
    <property type="entry name" value="HATPase_c"/>
    <property type="match status" value="1"/>
</dbReference>
<dbReference type="EMBL" id="CYXZ01000023">
    <property type="protein sequence ID" value="CUN25167.1"/>
    <property type="molecule type" value="Genomic_DNA"/>
</dbReference>
<keyword evidence="5" id="KW-0597">Phosphoprotein</keyword>
<dbReference type="Pfam" id="PF00512">
    <property type="entry name" value="HisKA"/>
    <property type="match status" value="1"/>
</dbReference>
<keyword evidence="6 17" id="KW-0808">Transferase</keyword>
<evidence type="ECO:0000313" key="17">
    <source>
        <dbReference type="EMBL" id="CUN25167.1"/>
    </source>
</evidence>
<dbReference type="PROSITE" id="PS50109">
    <property type="entry name" value="HIS_KIN"/>
    <property type="match status" value="1"/>
</dbReference>
<dbReference type="PANTHER" id="PTHR45528">
    <property type="entry name" value="SENSOR HISTIDINE KINASE CPXA"/>
    <property type="match status" value="1"/>
</dbReference>
<dbReference type="SUPFAM" id="SSF158472">
    <property type="entry name" value="HAMP domain-like"/>
    <property type="match status" value="1"/>
</dbReference>
<keyword evidence="8" id="KW-0547">Nucleotide-binding</keyword>
<evidence type="ECO:0000256" key="6">
    <source>
        <dbReference type="ARBA" id="ARBA00022679"/>
    </source>
</evidence>
<dbReference type="SUPFAM" id="SSF47384">
    <property type="entry name" value="Homodimeric domain of signal transducing histidine kinase"/>
    <property type="match status" value="1"/>
</dbReference>
<dbReference type="InterPro" id="IPR003594">
    <property type="entry name" value="HATPase_dom"/>
</dbReference>
<dbReference type="GO" id="GO:0000155">
    <property type="term" value="F:phosphorelay sensor kinase activity"/>
    <property type="evidence" value="ECO:0007669"/>
    <property type="project" value="InterPro"/>
</dbReference>
<dbReference type="FunFam" id="3.30.565.10:FF:000006">
    <property type="entry name" value="Sensor histidine kinase WalK"/>
    <property type="match status" value="1"/>
</dbReference>
<dbReference type="AlphaFoldDB" id="A0A173VG79"/>
<evidence type="ECO:0000313" key="18">
    <source>
        <dbReference type="Proteomes" id="UP000095350"/>
    </source>
</evidence>
<dbReference type="InterPro" id="IPR004358">
    <property type="entry name" value="Sig_transdc_His_kin-like_C"/>
</dbReference>
<dbReference type="InterPro" id="IPR003661">
    <property type="entry name" value="HisK_dim/P_dom"/>
</dbReference>
<dbReference type="Pfam" id="PF00672">
    <property type="entry name" value="HAMP"/>
    <property type="match status" value="1"/>
</dbReference>
<dbReference type="InterPro" id="IPR036890">
    <property type="entry name" value="HATPase_C_sf"/>
</dbReference>
<feature type="transmembrane region" description="Helical" evidence="14">
    <location>
        <begin position="13"/>
        <end position="36"/>
    </location>
</feature>
<keyword evidence="13 14" id="KW-0472">Membrane</keyword>
<reference evidence="17 18" key="1">
    <citation type="submission" date="2015-09" db="EMBL/GenBank/DDBJ databases">
        <authorList>
            <consortium name="Pathogen Informatics"/>
        </authorList>
    </citation>
    <scope>NUCLEOTIDE SEQUENCE [LARGE SCALE GENOMIC DNA]</scope>
    <source>
        <strain evidence="17 18">2789STDY5834960</strain>
    </source>
</reference>
<keyword evidence="10" id="KW-0067">ATP-binding</keyword>
<dbReference type="InterPro" id="IPR036097">
    <property type="entry name" value="HisK_dim/P_sf"/>
</dbReference>
<evidence type="ECO:0000256" key="1">
    <source>
        <dbReference type="ARBA" id="ARBA00000085"/>
    </source>
</evidence>
<evidence type="ECO:0000256" key="5">
    <source>
        <dbReference type="ARBA" id="ARBA00022553"/>
    </source>
</evidence>
<evidence type="ECO:0000256" key="13">
    <source>
        <dbReference type="ARBA" id="ARBA00023136"/>
    </source>
</evidence>
<dbReference type="CDD" id="cd06225">
    <property type="entry name" value="HAMP"/>
    <property type="match status" value="1"/>
</dbReference>
<evidence type="ECO:0000256" key="10">
    <source>
        <dbReference type="ARBA" id="ARBA00022840"/>
    </source>
</evidence>
<dbReference type="GO" id="GO:0005886">
    <property type="term" value="C:plasma membrane"/>
    <property type="evidence" value="ECO:0007669"/>
    <property type="project" value="UniProtKB-SubCell"/>
</dbReference>
<evidence type="ECO:0000259" key="16">
    <source>
        <dbReference type="PROSITE" id="PS50885"/>
    </source>
</evidence>
<gene>
    <name evidence="17" type="primary">yycG_3</name>
    <name evidence="17" type="ORF">ERS852572_02882</name>
</gene>
<dbReference type="CDD" id="cd00075">
    <property type="entry name" value="HATPase"/>
    <property type="match status" value="1"/>
</dbReference>
<dbReference type="RefSeq" id="WP_015519981.1">
    <property type="nucleotide sequence ID" value="NZ_CABIYH010000023.1"/>
</dbReference>
<keyword evidence="11 14" id="KW-1133">Transmembrane helix</keyword>
<dbReference type="Gene3D" id="1.10.287.130">
    <property type="match status" value="1"/>
</dbReference>
<dbReference type="SMART" id="SM00388">
    <property type="entry name" value="HisKA"/>
    <property type="match status" value="1"/>
</dbReference>
<dbReference type="STRING" id="166486.ERS852572_02882"/>
<evidence type="ECO:0000256" key="12">
    <source>
        <dbReference type="ARBA" id="ARBA00023012"/>
    </source>
</evidence>
<feature type="domain" description="Histidine kinase" evidence="15">
    <location>
        <begin position="255"/>
        <end position="472"/>
    </location>
</feature>
<dbReference type="PRINTS" id="PR00344">
    <property type="entry name" value="BCTRLSENSOR"/>
</dbReference>
<dbReference type="Gene3D" id="6.10.340.10">
    <property type="match status" value="1"/>
</dbReference>
<keyword evidence="7 14" id="KW-0812">Transmembrane</keyword>
<dbReference type="EC" id="2.7.13.3" evidence="3"/>
<proteinExistence type="predicted"/>
<evidence type="ECO:0000256" key="3">
    <source>
        <dbReference type="ARBA" id="ARBA00012438"/>
    </source>
</evidence>
<dbReference type="PROSITE" id="PS50885">
    <property type="entry name" value="HAMP"/>
    <property type="match status" value="1"/>
</dbReference>
<feature type="transmembrane region" description="Helical" evidence="14">
    <location>
        <begin position="179"/>
        <end position="201"/>
    </location>
</feature>
<dbReference type="PaxDb" id="166486-ERS852572_02882"/>
<name>A0A173VG79_9FIRM</name>
<evidence type="ECO:0000256" key="11">
    <source>
        <dbReference type="ARBA" id="ARBA00022989"/>
    </source>
</evidence>
<evidence type="ECO:0000256" key="8">
    <source>
        <dbReference type="ARBA" id="ARBA00022741"/>
    </source>
</evidence>